<keyword evidence="6" id="KW-1185">Reference proteome</keyword>
<gene>
    <name evidence="5" type="ORF">NDI79_15820</name>
</gene>
<dbReference type="SUPFAM" id="SSF51735">
    <property type="entry name" value="NAD(P)-binding Rossmann-fold domains"/>
    <property type="match status" value="1"/>
</dbReference>
<comment type="similarity">
    <text evidence="1">Belongs to the NAD(P)-dependent epimerase/dehydratase family.</text>
</comment>
<keyword evidence="2" id="KW-0560">Oxidoreductase</keyword>
<feature type="domain" description="NAD-dependent epimerase/dehydratase" evidence="4">
    <location>
        <begin position="8"/>
        <end position="234"/>
    </location>
</feature>
<dbReference type="PANTHER" id="PTHR43103">
    <property type="entry name" value="NUCLEOSIDE-DIPHOSPHATE-SUGAR EPIMERASE"/>
    <property type="match status" value="1"/>
</dbReference>
<protein>
    <submittedName>
        <fullName evidence="5">NAD(P)-dependent oxidoreductase</fullName>
    </submittedName>
</protein>
<dbReference type="Gene3D" id="3.40.50.720">
    <property type="entry name" value="NAD(P)-binding Rossmann-like Domain"/>
    <property type="match status" value="1"/>
</dbReference>
<organism evidence="5 6">
    <name type="scientific">Halogeometricum luteum</name>
    <dbReference type="NCBI Taxonomy" id="2950537"/>
    <lineage>
        <taxon>Archaea</taxon>
        <taxon>Methanobacteriati</taxon>
        <taxon>Methanobacteriota</taxon>
        <taxon>Stenosarchaea group</taxon>
        <taxon>Halobacteria</taxon>
        <taxon>Halobacteriales</taxon>
        <taxon>Haloferacaceae</taxon>
        <taxon>Halogeometricum</taxon>
    </lineage>
</organism>
<dbReference type="InterPro" id="IPR001509">
    <property type="entry name" value="Epimerase_deHydtase"/>
</dbReference>
<dbReference type="Pfam" id="PF01370">
    <property type="entry name" value="Epimerase"/>
    <property type="match status" value="1"/>
</dbReference>
<proteinExistence type="inferred from homology"/>
<accession>A0ABU2G4C0</accession>
<evidence type="ECO:0000256" key="2">
    <source>
        <dbReference type="ARBA" id="ARBA00023002"/>
    </source>
</evidence>
<evidence type="ECO:0000313" key="5">
    <source>
        <dbReference type="EMBL" id="MDS0295642.1"/>
    </source>
</evidence>
<dbReference type="InterPro" id="IPR036291">
    <property type="entry name" value="NAD(P)-bd_dom_sf"/>
</dbReference>
<keyword evidence="3" id="KW-0520">NAD</keyword>
<dbReference type="PANTHER" id="PTHR43103:SF5">
    <property type="entry name" value="4-EPIMERASE, PUTATIVE (AFU_ORTHOLOGUE AFUA_7G00360)-RELATED"/>
    <property type="match status" value="1"/>
</dbReference>
<dbReference type="CDD" id="cd08946">
    <property type="entry name" value="SDR_e"/>
    <property type="match status" value="1"/>
</dbReference>
<name>A0ABU2G4C0_9EURY</name>
<dbReference type="EMBL" id="JAMQOQ010000004">
    <property type="protein sequence ID" value="MDS0295642.1"/>
    <property type="molecule type" value="Genomic_DNA"/>
</dbReference>
<reference evidence="5 6" key="1">
    <citation type="submission" date="2022-06" db="EMBL/GenBank/DDBJ databases">
        <title>Halogeometricum sp. a new haloarchaeum isolate from saline soil.</title>
        <authorList>
            <person name="Strakova D."/>
            <person name="Galisteo C."/>
            <person name="Sanchez-Porro C."/>
            <person name="Ventosa A."/>
        </authorList>
    </citation>
    <scope>NUCLEOTIDE SEQUENCE [LARGE SCALE GENOMIC DNA]</scope>
    <source>
        <strain evidence="6">S3BR25-2</strain>
    </source>
</reference>
<evidence type="ECO:0000259" key="4">
    <source>
        <dbReference type="Pfam" id="PF01370"/>
    </source>
</evidence>
<evidence type="ECO:0000313" key="6">
    <source>
        <dbReference type="Proteomes" id="UP001254813"/>
    </source>
</evidence>
<comment type="caution">
    <text evidence="5">The sequence shown here is derived from an EMBL/GenBank/DDBJ whole genome shotgun (WGS) entry which is preliminary data.</text>
</comment>
<dbReference type="Proteomes" id="UP001254813">
    <property type="component" value="Unassembled WGS sequence"/>
</dbReference>
<dbReference type="RefSeq" id="WP_310929583.1">
    <property type="nucleotide sequence ID" value="NZ_JAMQOQ010000004.1"/>
</dbReference>
<evidence type="ECO:0000256" key="3">
    <source>
        <dbReference type="ARBA" id="ARBA00023027"/>
    </source>
</evidence>
<sequence length="309" mass="33180">MTTDTRSVVVTGALGGAGRWVVRRLLDDGYEVVGLDQRLPSGDAPEGANFFEVDLTDRGETAELFADVDPDAVAHLAAIPDPTNHAGVRVFSNNVLSAYNVLDAAGRTGARVAWASSESAYGFPFAERRPAPDYVPIDEEHPLRPQDSYGVSKEAGEAVAARTARRYGVPVASIRPSWVQYPGRYEATGNREGFDIEALRDLPSGVSQHGGAGNFWSYIDVRDLASMFSSALTADIEGHEAYLCHAAENYLGLDTADLLDALFGDDAPPCDVEGDACAFTTAKAERELGWAPEHDWREAADENVDGPGF</sequence>
<evidence type="ECO:0000256" key="1">
    <source>
        <dbReference type="ARBA" id="ARBA00007637"/>
    </source>
</evidence>